<organism evidence="1 2">
    <name type="scientific">Nitrospina watsonii</name>
    <dbReference type="NCBI Taxonomy" id="1323948"/>
    <lineage>
        <taxon>Bacteria</taxon>
        <taxon>Pseudomonadati</taxon>
        <taxon>Nitrospinota/Tectimicrobiota group</taxon>
        <taxon>Nitrospinota</taxon>
        <taxon>Nitrospinia</taxon>
        <taxon>Nitrospinales</taxon>
        <taxon>Nitrospinaceae</taxon>
        <taxon>Nitrospina</taxon>
    </lineage>
</organism>
<protein>
    <submittedName>
        <fullName evidence="1">Uncharacterized protein</fullName>
    </submittedName>
</protein>
<dbReference type="EMBL" id="OX336137">
    <property type="protein sequence ID" value="CAI2718147.1"/>
    <property type="molecule type" value="Genomic_DNA"/>
</dbReference>
<gene>
    <name evidence="1" type="ORF">NSPWAT_1288</name>
</gene>
<accession>A0ABM9HD56</accession>
<dbReference type="Proteomes" id="UP001157733">
    <property type="component" value="Chromosome"/>
</dbReference>
<sequence length="62" mass="6848">MLHGFPDSGIMLFGYEIQGNWEHMVTKSVIYFYIFVLFDLLNCIGMPPRGGSPQGVAAPAGR</sequence>
<name>A0ABM9HD56_9BACT</name>
<keyword evidence="2" id="KW-1185">Reference proteome</keyword>
<proteinExistence type="predicted"/>
<reference evidence="1 2" key="1">
    <citation type="submission" date="2022-09" db="EMBL/GenBank/DDBJ databases">
        <authorList>
            <person name="Kop L."/>
        </authorList>
    </citation>
    <scope>NUCLEOTIDE SEQUENCE [LARGE SCALE GENOMIC DNA]</scope>
    <source>
        <strain evidence="1 2">347</strain>
    </source>
</reference>
<evidence type="ECO:0000313" key="2">
    <source>
        <dbReference type="Proteomes" id="UP001157733"/>
    </source>
</evidence>
<evidence type="ECO:0000313" key="1">
    <source>
        <dbReference type="EMBL" id="CAI2718147.1"/>
    </source>
</evidence>